<evidence type="ECO:0000313" key="1">
    <source>
        <dbReference type="EMBL" id="EFE24039.1"/>
    </source>
</evidence>
<evidence type="ECO:0000313" key="2">
    <source>
        <dbReference type="Proteomes" id="UP000003692"/>
    </source>
</evidence>
<name>D4F2E2_EDWTA</name>
<organism evidence="1 2">
    <name type="scientific">Edwardsiella tarda ATCC 23685</name>
    <dbReference type="NCBI Taxonomy" id="500638"/>
    <lineage>
        <taxon>Bacteria</taxon>
        <taxon>Pseudomonadati</taxon>
        <taxon>Pseudomonadota</taxon>
        <taxon>Gammaproteobacteria</taxon>
        <taxon>Enterobacterales</taxon>
        <taxon>Hafniaceae</taxon>
        <taxon>Edwardsiella</taxon>
    </lineage>
</organism>
<proteinExistence type="predicted"/>
<accession>D4F2E2</accession>
<protein>
    <submittedName>
        <fullName evidence="1">Uncharacterized protein</fullName>
    </submittedName>
</protein>
<gene>
    <name evidence="1" type="ORF">EDWATA_00889</name>
</gene>
<dbReference type="HOGENOM" id="CLU_3061079_0_0_6"/>
<comment type="caution">
    <text evidence="1">The sequence shown here is derived from an EMBL/GenBank/DDBJ whole genome shotgun (WGS) entry which is preliminary data.</text>
</comment>
<sequence length="53" mass="5803">MDRLARINRINPRAGSHLVPLLRRGAARGASMAGILNRGAAMMKRFCGLLSQR</sequence>
<dbReference type="AlphaFoldDB" id="D4F2E2"/>
<reference evidence="1 2" key="1">
    <citation type="submission" date="2010-02" db="EMBL/GenBank/DDBJ databases">
        <authorList>
            <person name="Weinstock G."/>
            <person name="Sodergren E."/>
            <person name="Clifton S."/>
            <person name="Fulton L."/>
            <person name="Fulton B."/>
            <person name="Courtney L."/>
            <person name="Fronick C."/>
            <person name="Harrison M."/>
            <person name="Strong C."/>
            <person name="Farmer C."/>
            <person name="Delahaunty K."/>
            <person name="Markovic C."/>
            <person name="Hall O."/>
            <person name="Minx P."/>
            <person name="Tomlinson C."/>
            <person name="Mitreva M."/>
            <person name="Nelson J."/>
            <person name="Hou S."/>
            <person name="Wollam A."/>
            <person name="Pepin K.H."/>
            <person name="Johnson M."/>
            <person name="Bhonagiri V."/>
            <person name="Zhang X."/>
            <person name="Suruliraj S."/>
            <person name="Warren W."/>
            <person name="Chinwalla A."/>
            <person name="Mardis E.R."/>
            <person name="Wilson R.K."/>
        </authorList>
    </citation>
    <scope>NUCLEOTIDE SEQUENCE [LARGE SCALE GENOMIC DNA]</scope>
    <source>
        <strain evidence="1 2">ATCC 23685</strain>
    </source>
</reference>
<dbReference type="EMBL" id="ADGK01000036">
    <property type="protein sequence ID" value="EFE24039.1"/>
    <property type="molecule type" value="Genomic_DNA"/>
</dbReference>
<dbReference type="Proteomes" id="UP000003692">
    <property type="component" value="Unassembled WGS sequence"/>
</dbReference>